<evidence type="ECO:0000259" key="4">
    <source>
        <dbReference type="Pfam" id="PF03328"/>
    </source>
</evidence>
<dbReference type="SUPFAM" id="SSF51621">
    <property type="entry name" value="Phosphoenolpyruvate/pyruvate domain"/>
    <property type="match status" value="1"/>
</dbReference>
<geneLocation type="plasmid" evidence="5 6">
    <name>pSfHH103e</name>
</geneLocation>
<dbReference type="Pfam" id="PF03328">
    <property type="entry name" value="HpcH_HpaI"/>
    <property type="match status" value="1"/>
</dbReference>
<evidence type="ECO:0000313" key="6">
    <source>
        <dbReference type="Proteomes" id="UP000007735"/>
    </source>
</evidence>
<keyword evidence="3 5" id="KW-0456">Lyase</keyword>
<dbReference type="InterPro" id="IPR015813">
    <property type="entry name" value="Pyrv/PenolPyrv_kinase-like_dom"/>
</dbReference>
<dbReference type="PATRIC" id="fig|380.5.peg.5184"/>
<evidence type="ECO:0000256" key="2">
    <source>
        <dbReference type="ARBA" id="ARBA00022723"/>
    </source>
</evidence>
<name>G9AGA5_SINF1</name>
<dbReference type="PANTHER" id="PTHR30502:SF0">
    <property type="entry name" value="PHOSPHOENOLPYRUVATE CARBOXYLASE FAMILY PROTEIN"/>
    <property type="match status" value="1"/>
</dbReference>
<protein>
    <submittedName>
        <fullName evidence="5">2,4-dihydroxyhept-2-ene-1,7-dioic acid aldolase</fullName>
        <ecNumber evidence="5">4.1.2.-</ecNumber>
    </submittedName>
</protein>
<evidence type="ECO:0000256" key="3">
    <source>
        <dbReference type="ARBA" id="ARBA00023239"/>
    </source>
</evidence>
<dbReference type="HOGENOM" id="CLU_059964_4_1_5"/>
<dbReference type="InterPro" id="IPR050251">
    <property type="entry name" value="HpcH-HpaI_aldolase"/>
</dbReference>
<dbReference type="KEGG" id="sfh:SFHH103_05624"/>
<organism evidence="5 6">
    <name type="scientific">Sinorhizobium fredii (strain HH103)</name>
    <dbReference type="NCBI Taxonomy" id="1117943"/>
    <lineage>
        <taxon>Bacteria</taxon>
        <taxon>Pseudomonadati</taxon>
        <taxon>Pseudomonadota</taxon>
        <taxon>Alphaproteobacteria</taxon>
        <taxon>Hyphomicrobiales</taxon>
        <taxon>Rhizobiaceae</taxon>
        <taxon>Sinorhizobium/Ensifer group</taxon>
        <taxon>Sinorhizobium</taxon>
    </lineage>
</organism>
<dbReference type="Gene3D" id="3.20.20.60">
    <property type="entry name" value="Phosphoenolpyruvate-binding domains"/>
    <property type="match status" value="1"/>
</dbReference>
<dbReference type="EC" id="4.1.2.-" evidence="5"/>
<accession>G9AGA5</accession>
<dbReference type="GO" id="GO:0046872">
    <property type="term" value="F:metal ion binding"/>
    <property type="evidence" value="ECO:0007669"/>
    <property type="project" value="UniProtKB-KW"/>
</dbReference>
<dbReference type="InterPro" id="IPR005000">
    <property type="entry name" value="Aldolase/citrate-lyase_domain"/>
</dbReference>
<reference evidence="5 6" key="1">
    <citation type="journal article" date="2012" name="J. Bacteriol.">
        <title>Genome sequence of the soybean symbiont Sinorhizobium fredii HH103.</title>
        <authorList>
            <person name="Weidner S."/>
            <person name="Becker A."/>
            <person name="Bonilla I."/>
            <person name="Jaenicke S."/>
            <person name="Lloret J."/>
            <person name="Margaret I."/>
            <person name="Puhler A."/>
            <person name="Ruiz-Sainz J.E."/>
            <person name="Schneiker-Bekel S."/>
            <person name="Szczepanowski R."/>
            <person name="Vinardell J.M."/>
            <person name="Zehner S."/>
            <person name="Gottfert M."/>
        </authorList>
    </citation>
    <scope>NUCLEOTIDE SEQUENCE [LARGE SCALE GENOMIC DNA]</scope>
    <source>
        <strain evidence="5 6">HH103</strain>
        <plasmid evidence="6">pSfHH103e</plasmid>
    </source>
</reference>
<dbReference type="GO" id="GO:0005737">
    <property type="term" value="C:cytoplasm"/>
    <property type="evidence" value="ECO:0007669"/>
    <property type="project" value="TreeGrafter"/>
</dbReference>
<gene>
    <name evidence="5" type="ordered locus">SFHH103_05624</name>
</gene>
<dbReference type="InterPro" id="IPR040442">
    <property type="entry name" value="Pyrv_kinase-like_dom_sf"/>
</dbReference>
<proteinExistence type="inferred from homology"/>
<comment type="similarity">
    <text evidence="1">Belongs to the HpcH/HpaI aldolase family.</text>
</comment>
<dbReference type="EMBL" id="HE616899">
    <property type="protein sequence ID" value="CCF00087.1"/>
    <property type="molecule type" value="Genomic_DNA"/>
</dbReference>
<dbReference type="PANTHER" id="PTHR30502">
    <property type="entry name" value="2-KETO-3-DEOXY-L-RHAMNONATE ALDOLASE"/>
    <property type="match status" value="1"/>
</dbReference>
<dbReference type="AlphaFoldDB" id="G9AGA5"/>
<keyword evidence="5" id="KW-0614">Plasmid</keyword>
<feature type="domain" description="HpcH/HpaI aldolase/citrate lyase" evidence="4">
    <location>
        <begin position="64"/>
        <end position="229"/>
    </location>
</feature>
<sequence>MCSEATPVCPGSPTPTSSSIFATRALRALPRRWRPMSARASPDHTHSHGRISMTTAPRPANPAIGFWLESDSQKACELARLAGFDLVLFDMEHGILDLTALDRLLPFCQSIGLTAYVRLADATRPNIQHALDIGADAIVLPQLRDAAHAREVSEYAKFAPLGTRGVGYGRTQRYAGATNSFFETENVRRHCYAMIETATAFDEAAAIAALPCIDGLFIGPADLSVARGRGAFAATDADLDDLRHIAAVAADAGKGWAVPAANPRLRATALPLAPSFVMLGDELSALSAGFSAMIGSLPGRR</sequence>
<dbReference type="Proteomes" id="UP000007735">
    <property type="component" value="Plasmid pSfHH103e"/>
</dbReference>
<keyword evidence="2" id="KW-0479">Metal-binding</keyword>
<evidence type="ECO:0000256" key="1">
    <source>
        <dbReference type="ARBA" id="ARBA00005568"/>
    </source>
</evidence>
<dbReference type="GO" id="GO:0016832">
    <property type="term" value="F:aldehyde-lyase activity"/>
    <property type="evidence" value="ECO:0007669"/>
    <property type="project" value="TreeGrafter"/>
</dbReference>
<evidence type="ECO:0000313" key="5">
    <source>
        <dbReference type="EMBL" id="CCF00087.1"/>
    </source>
</evidence>